<feature type="region of interest" description="Disordered" evidence="1">
    <location>
        <begin position="221"/>
        <end position="300"/>
    </location>
</feature>
<feature type="compositionally biased region" description="Basic and acidic residues" evidence="1">
    <location>
        <begin position="281"/>
        <end position="295"/>
    </location>
</feature>
<feature type="region of interest" description="Disordered" evidence="1">
    <location>
        <begin position="317"/>
        <end position="367"/>
    </location>
</feature>
<feature type="compositionally biased region" description="Basic and acidic residues" evidence="1">
    <location>
        <begin position="7"/>
        <end position="20"/>
    </location>
</feature>
<protein>
    <submittedName>
        <fullName evidence="2">Uncharacterized protein</fullName>
    </submittedName>
</protein>
<feature type="region of interest" description="Disordered" evidence="1">
    <location>
        <begin position="1"/>
        <end position="20"/>
    </location>
</feature>
<feature type="compositionally biased region" description="Basic and acidic residues" evidence="1">
    <location>
        <begin position="338"/>
        <end position="356"/>
    </location>
</feature>
<proteinExistence type="predicted"/>
<reference evidence="2 3" key="1">
    <citation type="journal article" date="2019" name="Int. J. Syst. Evol. Microbiol.">
        <title>The Global Catalogue of Microorganisms (GCM) 10K type strain sequencing project: providing services to taxonomists for standard genome sequencing and annotation.</title>
        <authorList>
            <consortium name="The Broad Institute Genomics Platform"/>
            <consortium name="The Broad Institute Genome Sequencing Center for Infectious Disease"/>
            <person name="Wu L."/>
            <person name="Ma J."/>
        </authorList>
    </citation>
    <scope>NUCLEOTIDE SEQUENCE [LARGE SCALE GENOMIC DNA]</scope>
    <source>
        <strain evidence="2 3">JCM 16034</strain>
    </source>
</reference>
<organism evidence="2 3">
    <name type="scientific">Sinomonas flava</name>
    <dbReference type="NCBI Taxonomy" id="496857"/>
    <lineage>
        <taxon>Bacteria</taxon>
        <taxon>Bacillati</taxon>
        <taxon>Actinomycetota</taxon>
        <taxon>Actinomycetes</taxon>
        <taxon>Micrococcales</taxon>
        <taxon>Micrococcaceae</taxon>
        <taxon>Sinomonas</taxon>
    </lineage>
</organism>
<feature type="region of interest" description="Disordered" evidence="1">
    <location>
        <begin position="41"/>
        <end position="172"/>
    </location>
</feature>
<evidence type="ECO:0000313" key="3">
    <source>
        <dbReference type="Proteomes" id="UP001500432"/>
    </source>
</evidence>
<dbReference type="Proteomes" id="UP001500432">
    <property type="component" value="Unassembled WGS sequence"/>
</dbReference>
<feature type="compositionally biased region" description="Basic and acidic residues" evidence="1">
    <location>
        <begin position="233"/>
        <end position="259"/>
    </location>
</feature>
<evidence type="ECO:0000256" key="1">
    <source>
        <dbReference type="SAM" id="MobiDB-lite"/>
    </source>
</evidence>
<accession>A0ABN3BYN1</accession>
<sequence>MRPAGIAREDAGDGRDADDLGRALGERACLVEEDGLDGAHAFEGQAVLDEDSALGGTLGRDGDDERDGEAERVGAGDHEDGDGGRDGGREVAEKGPRDEREEARAGREVEEERCGSVGERLGPGGGGLRVGDHALDARERRRLPHGLDAHPEARVGRDGARDDGVPGSARDGLGLARDHRLVELGGALLDAAVGGEPAAGAHEDEVTHRQLGGRDRLRLAGATDPLGLVGQECGERLERPARGAEGAHLEPVAQEHDRDEEGEFPPEVEVEPADPQARRPGRGEGNRDRHGDQQHHPRLAGPRLAEAALEERQAAIEEDHGPQDGADPLAAGEHRRHRAEEVPEHRAEVHDDKRQPEGQPETVAEHGDRVARVLPMGVDRVRVVVAGVELGGHVVPGVVVHGVVCHGQRRPPGVQMVRRWGRSAVTGRDRVHRWQHDQHTPRGYVSQPCCRAARGTA</sequence>
<evidence type="ECO:0000313" key="2">
    <source>
        <dbReference type="EMBL" id="GAA2202052.1"/>
    </source>
</evidence>
<feature type="compositionally biased region" description="Basic and acidic residues" evidence="1">
    <location>
        <begin position="69"/>
        <end position="114"/>
    </location>
</feature>
<feature type="compositionally biased region" description="Acidic residues" evidence="1">
    <location>
        <begin position="260"/>
        <end position="272"/>
    </location>
</feature>
<keyword evidence="3" id="KW-1185">Reference proteome</keyword>
<dbReference type="EMBL" id="BAAAQW010000009">
    <property type="protein sequence ID" value="GAA2202052.1"/>
    <property type="molecule type" value="Genomic_DNA"/>
</dbReference>
<comment type="caution">
    <text evidence="2">The sequence shown here is derived from an EMBL/GenBank/DDBJ whole genome shotgun (WGS) entry which is preliminary data.</text>
</comment>
<feature type="compositionally biased region" description="Basic and acidic residues" evidence="1">
    <location>
        <begin position="130"/>
        <end position="164"/>
    </location>
</feature>
<gene>
    <name evidence="2" type="ORF">GCM10009849_28910</name>
</gene>
<name>A0ABN3BYN1_9MICC</name>